<name>A0A3R9PDB3_9BACT</name>
<proteinExistence type="predicted"/>
<evidence type="ECO:0000313" key="1">
    <source>
        <dbReference type="EMBL" id="RSL19159.1"/>
    </source>
</evidence>
<accession>A0A3R9PDB3</accession>
<dbReference type="Proteomes" id="UP000269669">
    <property type="component" value="Unassembled WGS sequence"/>
</dbReference>
<dbReference type="AlphaFoldDB" id="A0A3R9PDB3"/>
<evidence type="ECO:0000313" key="2">
    <source>
        <dbReference type="Proteomes" id="UP000269669"/>
    </source>
</evidence>
<protein>
    <submittedName>
        <fullName evidence="1">Uncharacterized protein</fullName>
    </submittedName>
</protein>
<sequence>MTKRAKKRSPKTILKLPDLKHSKAAVLNSLPSLISRRSYDHAIRDFIDWYCSEPRLAFNRTVVTR</sequence>
<keyword evidence="2" id="KW-1185">Reference proteome</keyword>
<comment type="caution">
    <text evidence="1">The sequence shown here is derived from an EMBL/GenBank/DDBJ whole genome shotgun (WGS) entry which is preliminary data.</text>
</comment>
<reference evidence="1 2" key="1">
    <citation type="submission" date="2018-12" db="EMBL/GenBank/DDBJ databases">
        <title>Sequencing of bacterial isolates from soil warming experiment in Harvard Forest, Massachusetts, USA.</title>
        <authorList>
            <person name="Deangelis K."/>
        </authorList>
    </citation>
    <scope>NUCLEOTIDE SEQUENCE [LARGE SCALE GENOMIC DNA]</scope>
    <source>
        <strain evidence="1 2">EB153</strain>
    </source>
</reference>
<dbReference type="RefSeq" id="WP_125487424.1">
    <property type="nucleotide sequence ID" value="NZ_RSDW01000001.1"/>
</dbReference>
<gene>
    <name evidence="1" type="ORF">EDE15_4803</name>
</gene>
<dbReference type="EMBL" id="RSDW01000001">
    <property type="protein sequence ID" value="RSL19159.1"/>
    <property type="molecule type" value="Genomic_DNA"/>
</dbReference>
<organism evidence="1 2">
    <name type="scientific">Edaphobacter aggregans</name>
    <dbReference type="NCBI Taxonomy" id="570835"/>
    <lineage>
        <taxon>Bacteria</taxon>
        <taxon>Pseudomonadati</taxon>
        <taxon>Acidobacteriota</taxon>
        <taxon>Terriglobia</taxon>
        <taxon>Terriglobales</taxon>
        <taxon>Acidobacteriaceae</taxon>
        <taxon>Edaphobacter</taxon>
    </lineage>
</organism>